<evidence type="ECO:0000313" key="3">
    <source>
        <dbReference type="EMBL" id="EJT79710.1"/>
    </source>
</evidence>
<comment type="caution">
    <text evidence="1">Lacks conserved residue(s) required for the propagation of feature annotation.</text>
</comment>
<proteinExistence type="predicted"/>
<evidence type="ECO:0000256" key="1">
    <source>
        <dbReference type="PROSITE-ProRule" id="PRU00464"/>
    </source>
</evidence>
<dbReference type="InterPro" id="IPR001310">
    <property type="entry name" value="Histidine_triad_HIT"/>
</dbReference>
<dbReference type="PANTHER" id="PTHR46648">
    <property type="entry name" value="HIT FAMILY PROTEIN 1"/>
    <property type="match status" value="1"/>
</dbReference>
<dbReference type="Gene3D" id="3.30.428.10">
    <property type="entry name" value="HIT-like"/>
    <property type="match status" value="1"/>
</dbReference>
<dbReference type="AlphaFoldDB" id="J3NU42"/>
<dbReference type="RefSeq" id="XP_009220855.1">
    <property type="nucleotide sequence ID" value="XM_009222591.1"/>
</dbReference>
<dbReference type="PANTHER" id="PTHR46648:SF1">
    <property type="entry name" value="ADENOSINE 5'-MONOPHOSPHORAMIDASE HNT1"/>
    <property type="match status" value="1"/>
</dbReference>
<organism evidence="3">
    <name type="scientific">Gaeumannomyces tritici (strain R3-111a-1)</name>
    <name type="common">Wheat and barley take-all root rot fungus</name>
    <name type="synonym">Gaeumannomyces graminis var. tritici</name>
    <dbReference type="NCBI Taxonomy" id="644352"/>
    <lineage>
        <taxon>Eukaryota</taxon>
        <taxon>Fungi</taxon>
        <taxon>Dikarya</taxon>
        <taxon>Ascomycota</taxon>
        <taxon>Pezizomycotina</taxon>
        <taxon>Sordariomycetes</taxon>
        <taxon>Sordariomycetidae</taxon>
        <taxon>Magnaporthales</taxon>
        <taxon>Magnaporthaceae</taxon>
        <taxon>Gaeumannomyces</taxon>
    </lineage>
</organism>
<gene>
    <name evidence="4" type="primary">20345252</name>
    <name evidence="3" type="ORF">GGTG_04794</name>
</gene>
<accession>J3NU42</accession>
<name>J3NU42_GAET3</name>
<dbReference type="Proteomes" id="UP000006039">
    <property type="component" value="Unassembled WGS sequence"/>
</dbReference>
<feature type="domain" description="HIT" evidence="2">
    <location>
        <begin position="164"/>
        <end position="267"/>
    </location>
</feature>
<dbReference type="SUPFAM" id="SSF54197">
    <property type="entry name" value="HIT-like"/>
    <property type="match status" value="1"/>
</dbReference>
<dbReference type="GO" id="GO:0003824">
    <property type="term" value="F:catalytic activity"/>
    <property type="evidence" value="ECO:0007669"/>
    <property type="project" value="InterPro"/>
</dbReference>
<dbReference type="HOGENOM" id="CLU_049757_0_0_1"/>
<dbReference type="eggNOG" id="ENOG502RDHH">
    <property type="taxonomic scope" value="Eukaryota"/>
</dbReference>
<evidence type="ECO:0000259" key="2">
    <source>
        <dbReference type="PROSITE" id="PS51084"/>
    </source>
</evidence>
<keyword evidence="5" id="KW-1185">Reference proteome</keyword>
<dbReference type="InterPro" id="IPR011146">
    <property type="entry name" value="HIT-like"/>
</dbReference>
<dbReference type="EMBL" id="GL385396">
    <property type="protein sequence ID" value="EJT79710.1"/>
    <property type="molecule type" value="Genomic_DNA"/>
</dbReference>
<reference evidence="5" key="1">
    <citation type="submission" date="2010-07" db="EMBL/GenBank/DDBJ databases">
        <title>The genome sequence of Gaeumannomyces graminis var. tritici strain R3-111a-1.</title>
        <authorList>
            <consortium name="The Broad Institute Genome Sequencing Platform"/>
            <person name="Ma L.-J."/>
            <person name="Dead R."/>
            <person name="Young S."/>
            <person name="Zeng Q."/>
            <person name="Koehrsen M."/>
            <person name="Alvarado L."/>
            <person name="Berlin A."/>
            <person name="Chapman S.B."/>
            <person name="Chen Z."/>
            <person name="Freedman E."/>
            <person name="Gellesch M."/>
            <person name="Goldberg J."/>
            <person name="Griggs A."/>
            <person name="Gujja S."/>
            <person name="Heilman E.R."/>
            <person name="Heiman D."/>
            <person name="Hepburn T."/>
            <person name="Howarth C."/>
            <person name="Jen D."/>
            <person name="Larson L."/>
            <person name="Mehta T."/>
            <person name="Neiman D."/>
            <person name="Pearson M."/>
            <person name="Roberts A."/>
            <person name="Saif S."/>
            <person name="Shea T."/>
            <person name="Shenoy N."/>
            <person name="Sisk P."/>
            <person name="Stolte C."/>
            <person name="Sykes S."/>
            <person name="Walk T."/>
            <person name="White J."/>
            <person name="Yandava C."/>
            <person name="Haas B."/>
            <person name="Nusbaum C."/>
            <person name="Birren B."/>
        </authorList>
    </citation>
    <scope>NUCLEOTIDE SEQUENCE [LARGE SCALE GENOMIC DNA]</scope>
    <source>
        <strain evidence="5">R3-111a-1</strain>
    </source>
</reference>
<reference evidence="4" key="5">
    <citation type="submission" date="2018-04" db="UniProtKB">
        <authorList>
            <consortium name="EnsemblFungi"/>
        </authorList>
    </citation>
    <scope>IDENTIFICATION</scope>
    <source>
        <strain evidence="4">R3-111a-1</strain>
    </source>
</reference>
<dbReference type="STRING" id="644352.J3NU42"/>
<sequence>MMDALMMDAPTAVPVLPSHQFYNDGQLLIGHSRYPTTPGHALAIVQSGTDLFSLGRDEFVNVLTKISKAASLLCARHAVECCALVAEGGSSLSLLPLHGLGEDWRPVNSMREFHKSFPGYISSKDGRMMLPIVLDDIYSKIQAVSGLSAPFDYRFDGAEDDTSLFARIIRGEVPERRVWEDDHHVAFLTVFANTPGVTILAPRKHLPGDIFSIDTPAFSELMRAAHRVAGILKEAFGTSRCGMIFEGFGIDYAHVKLIPIHVADAAGGDPGTAGPTVTVAPFLETYQGYVTSLNGPLLEDSESLARTTLDIRNMYRVEPARPPRSWALPLQHLSFVLRNPWYKNLFLAQDALFHTSVTFFREKLGYKYCFVPATTNAVSSRMGLGSDSEPVPVLFLGQEIHLADSMQFSLECILRIQDGVPGVYHVNTSCSLSSGLSALPPLLVTW</sequence>
<reference evidence="3" key="3">
    <citation type="submission" date="2010-09" db="EMBL/GenBank/DDBJ databases">
        <title>Annotation of Gaeumannomyces graminis var. tritici R3-111a-1.</title>
        <authorList>
            <consortium name="The Broad Institute Genome Sequencing Platform"/>
            <person name="Ma L.-J."/>
            <person name="Dead R."/>
            <person name="Young S.K."/>
            <person name="Zeng Q."/>
            <person name="Gargeya S."/>
            <person name="Fitzgerald M."/>
            <person name="Haas B."/>
            <person name="Abouelleil A."/>
            <person name="Alvarado L."/>
            <person name="Arachchi H.M."/>
            <person name="Berlin A."/>
            <person name="Brown A."/>
            <person name="Chapman S.B."/>
            <person name="Chen Z."/>
            <person name="Dunbar C."/>
            <person name="Freedman E."/>
            <person name="Gearin G."/>
            <person name="Gellesch M."/>
            <person name="Goldberg J."/>
            <person name="Griggs A."/>
            <person name="Gujja S."/>
            <person name="Heiman D."/>
            <person name="Howarth C."/>
            <person name="Larson L."/>
            <person name="Lui A."/>
            <person name="MacDonald P.J.P."/>
            <person name="Mehta T."/>
            <person name="Montmayeur A."/>
            <person name="Murphy C."/>
            <person name="Neiman D."/>
            <person name="Pearson M."/>
            <person name="Priest M."/>
            <person name="Roberts A."/>
            <person name="Saif S."/>
            <person name="Shea T."/>
            <person name="Shenoy N."/>
            <person name="Sisk P."/>
            <person name="Stolte C."/>
            <person name="Sykes S."/>
            <person name="Yandava C."/>
            <person name="Wortman J."/>
            <person name="Nusbaum C."/>
            <person name="Birren B."/>
        </authorList>
    </citation>
    <scope>NUCLEOTIDE SEQUENCE</scope>
    <source>
        <strain evidence="3">R3-111a-1</strain>
    </source>
</reference>
<dbReference type="InterPro" id="IPR036265">
    <property type="entry name" value="HIT-like_sf"/>
</dbReference>
<dbReference type="GeneID" id="20345252"/>
<reference evidence="3" key="2">
    <citation type="submission" date="2010-07" db="EMBL/GenBank/DDBJ databases">
        <authorList>
            <consortium name="The Broad Institute Genome Sequencing Platform"/>
            <consortium name="Broad Institute Genome Sequencing Center for Infectious Disease"/>
            <person name="Ma L.-J."/>
            <person name="Dead R."/>
            <person name="Young S."/>
            <person name="Zeng Q."/>
            <person name="Koehrsen M."/>
            <person name="Alvarado L."/>
            <person name="Berlin A."/>
            <person name="Chapman S.B."/>
            <person name="Chen Z."/>
            <person name="Freedman E."/>
            <person name="Gellesch M."/>
            <person name="Goldberg J."/>
            <person name="Griggs A."/>
            <person name="Gujja S."/>
            <person name="Heilman E.R."/>
            <person name="Heiman D."/>
            <person name="Hepburn T."/>
            <person name="Howarth C."/>
            <person name="Jen D."/>
            <person name="Larson L."/>
            <person name="Mehta T."/>
            <person name="Neiman D."/>
            <person name="Pearson M."/>
            <person name="Roberts A."/>
            <person name="Saif S."/>
            <person name="Shea T."/>
            <person name="Shenoy N."/>
            <person name="Sisk P."/>
            <person name="Stolte C."/>
            <person name="Sykes S."/>
            <person name="Walk T."/>
            <person name="White J."/>
            <person name="Yandava C."/>
            <person name="Haas B."/>
            <person name="Nusbaum C."/>
            <person name="Birren B."/>
        </authorList>
    </citation>
    <scope>NUCLEOTIDE SEQUENCE</scope>
    <source>
        <strain evidence="3">R3-111a-1</strain>
    </source>
</reference>
<reference evidence="4" key="4">
    <citation type="journal article" date="2015" name="G3 (Bethesda)">
        <title>Genome sequences of three phytopathogenic species of the Magnaporthaceae family of fungi.</title>
        <authorList>
            <person name="Okagaki L.H."/>
            <person name="Nunes C.C."/>
            <person name="Sailsbery J."/>
            <person name="Clay B."/>
            <person name="Brown D."/>
            <person name="John T."/>
            <person name="Oh Y."/>
            <person name="Young N."/>
            <person name="Fitzgerald M."/>
            <person name="Haas B.J."/>
            <person name="Zeng Q."/>
            <person name="Young S."/>
            <person name="Adiconis X."/>
            <person name="Fan L."/>
            <person name="Levin J.Z."/>
            <person name="Mitchell T.K."/>
            <person name="Okubara P.A."/>
            <person name="Farman M.L."/>
            <person name="Kohn L.M."/>
            <person name="Birren B."/>
            <person name="Ma L.-J."/>
            <person name="Dean R.A."/>
        </authorList>
    </citation>
    <scope>NUCLEOTIDE SEQUENCE</scope>
    <source>
        <strain evidence="4">R3-111a-1</strain>
    </source>
</reference>
<protein>
    <recommendedName>
        <fullName evidence="2">HIT domain-containing protein</fullName>
    </recommendedName>
</protein>
<dbReference type="PROSITE" id="PS51084">
    <property type="entry name" value="HIT_2"/>
    <property type="match status" value="1"/>
</dbReference>
<dbReference type="OrthoDB" id="5096785at2759"/>
<evidence type="ECO:0000313" key="5">
    <source>
        <dbReference type="Proteomes" id="UP000006039"/>
    </source>
</evidence>
<dbReference type="EnsemblFungi" id="EJT79710">
    <property type="protein sequence ID" value="EJT79710"/>
    <property type="gene ID" value="GGTG_04794"/>
</dbReference>
<dbReference type="VEuPathDB" id="FungiDB:GGTG_04794"/>
<dbReference type="Pfam" id="PF01230">
    <property type="entry name" value="HIT"/>
    <property type="match status" value="1"/>
</dbReference>
<evidence type="ECO:0000313" key="4">
    <source>
        <dbReference type="EnsemblFungi" id="EJT79710"/>
    </source>
</evidence>